<feature type="region of interest" description="Disordered" evidence="8">
    <location>
        <begin position="173"/>
        <end position="282"/>
    </location>
</feature>
<dbReference type="PROSITE" id="PS51058">
    <property type="entry name" value="ZF_CXXC"/>
    <property type="match status" value="1"/>
</dbReference>
<name>A0A1J1J9Z8_9DIPT</name>
<sequence length="351" mass="38460">MMSRATPETPSNATDEPSESGLPAFTTFQATELETKPSLPAQVTAVPVPISPSSASPSGGSLTQLTQLTPSPLTPLQPALTALPNSNFHTLAAVNVQTTRGYPIVPAPIQARDIPGMQQQYIDERHIQLYQPITTTATFHHPQPPQPHQGIVTVLKNEHINFDLKNGIHHTSFQSSPMMNNSSFMDTPSMTTPKVSNKNGINGTPSSQVTKETRKKERRKIRASSLESSTESDTSSAMDIDGNSSGNPGQVAAVSSTDNFKSPMHSSMDNGDQTSTGEKQKQKKRKRCGECIGCQKKDNCGECAPCRNDKSHQICKQRRCEKLTEKKVSFSFYFPFIMKMLILNGERFSFF</sequence>
<keyword evidence="5" id="KW-0862">Zinc</keyword>
<evidence type="ECO:0000256" key="6">
    <source>
        <dbReference type="ARBA" id="ARBA00023125"/>
    </source>
</evidence>
<dbReference type="GO" id="GO:0005737">
    <property type="term" value="C:cytoplasm"/>
    <property type="evidence" value="ECO:0007669"/>
    <property type="project" value="UniProtKB-SubCell"/>
</dbReference>
<evidence type="ECO:0000259" key="9">
    <source>
        <dbReference type="PROSITE" id="PS51058"/>
    </source>
</evidence>
<keyword evidence="11" id="KW-1185">Reference proteome</keyword>
<feature type="compositionally biased region" description="Polar residues" evidence="8">
    <location>
        <begin position="1"/>
        <end position="15"/>
    </location>
</feature>
<gene>
    <name evidence="10" type="ORF">CLUMA_CG021429</name>
</gene>
<dbReference type="Proteomes" id="UP000183832">
    <property type="component" value="Unassembled WGS sequence"/>
</dbReference>
<comment type="subcellular location">
    <subcellularLocation>
        <location evidence="1">Cytoplasm</location>
    </subcellularLocation>
</comment>
<dbReference type="InterPro" id="IPR040388">
    <property type="entry name" value="CXXC4/CXXC5"/>
</dbReference>
<dbReference type="GO" id="GO:0008270">
    <property type="term" value="F:zinc ion binding"/>
    <property type="evidence" value="ECO:0007669"/>
    <property type="project" value="UniProtKB-KW"/>
</dbReference>
<evidence type="ECO:0000256" key="7">
    <source>
        <dbReference type="PROSITE-ProRule" id="PRU00509"/>
    </source>
</evidence>
<evidence type="ECO:0000313" key="10">
    <source>
        <dbReference type="EMBL" id="CRL08358.1"/>
    </source>
</evidence>
<dbReference type="AlphaFoldDB" id="A0A1J1J9Z8"/>
<dbReference type="STRING" id="568069.A0A1J1J9Z8"/>
<evidence type="ECO:0000256" key="4">
    <source>
        <dbReference type="ARBA" id="ARBA00022771"/>
    </source>
</evidence>
<protein>
    <submittedName>
        <fullName evidence="10">CLUMA_CG021429, isoform A</fullName>
    </submittedName>
</protein>
<evidence type="ECO:0000313" key="11">
    <source>
        <dbReference type="Proteomes" id="UP000183832"/>
    </source>
</evidence>
<reference evidence="10 11" key="1">
    <citation type="submission" date="2015-04" db="EMBL/GenBank/DDBJ databases">
        <authorList>
            <person name="Syromyatnikov M.Y."/>
            <person name="Popov V.N."/>
        </authorList>
    </citation>
    <scope>NUCLEOTIDE SEQUENCE [LARGE SCALE GENOMIC DNA]</scope>
</reference>
<feature type="compositionally biased region" description="Polar residues" evidence="8">
    <location>
        <begin position="242"/>
        <end position="277"/>
    </location>
</feature>
<evidence type="ECO:0000256" key="3">
    <source>
        <dbReference type="ARBA" id="ARBA00022723"/>
    </source>
</evidence>
<feature type="compositionally biased region" description="Low complexity" evidence="8">
    <location>
        <begin position="224"/>
        <end position="236"/>
    </location>
</feature>
<dbReference type="PANTHER" id="PTHR13419:SF0">
    <property type="entry name" value="CXXC-TYPE DOMAIN-CONTAINING PROTEIN"/>
    <property type="match status" value="1"/>
</dbReference>
<evidence type="ECO:0000256" key="8">
    <source>
        <dbReference type="SAM" id="MobiDB-lite"/>
    </source>
</evidence>
<keyword evidence="2" id="KW-0963">Cytoplasm</keyword>
<feature type="compositionally biased region" description="Polar residues" evidence="8">
    <location>
        <begin position="173"/>
        <end position="209"/>
    </location>
</feature>
<keyword evidence="4 7" id="KW-0863">Zinc-finger</keyword>
<organism evidence="10 11">
    <name type="scientific">Clunio marinus</name>
    <dbReference type="NCBI Taxonomy" id="568069"/>
    <lineage>
        <taxon>Eukaryota</taxon>
        <taxon>Metazoa</taxon>
        <taxon>Ecdysozoa</taxon>
        <taxon>Arthropoda</taxon>
        <taxon>Hexapoda</taxon>
        <taxon>Insecta</taxon>
        <taxon>Pterygota</taxon>
        <taxon>Neoptera</taxon>
        <taxon>Endopterygota</taxon>
        <taxon>Diptera</taxon>
        <taxon>Nematocera</taxon>
        <taxon>Chironomoidea</taxon>
        <taxon>Chironomidae</taxon>
        <taxon>Clunio</taxon>
    </lineage>
</organism>
<dbReference type="InterPro" id="IPR002857">
    <property type="entry name" value="Znf_CXXC"/>
</dbReference>
<feature type="region of interest" description="Disordered" evidence="8">
    <location>
        <begin position="1"/>
        <end position="25"/>
    </location>
</feature>
<keyword evidence="3" id="KW-0479">Metal-binding</keyword>
<evidence type="ECO:0000256" key="1">
    <source>
        <dbReference type="ARBA" id="ARBA00004496"/>
    </source>
</evidence>
<proteinExistence type="predicted"/>
<evidence type="ECO:0000256" key="5">
    <source>
        <dbReference type="ARBA" id="ARBA00022833"/>
    </source>
</evidence>
<dbReference type="OrthoDB" id="8777148at2759"/>
<evidence type="ECO:0000256" key="2">
    <source>
        <dbReference type="ARBA" id="ARBA00022490"/>
    </source>
</evidence>
<dbReference type="PANTHER" id="PTHR13419">
    <property type="entry name" value="ZINC FINGER-CONTAINING"/>
    <property type="match status" value="1"/>
</dbReference>
<accession>A0A1J1J9Z8</accession>
<dbReference type="GO" id="GO:0008327">
    <property type="term" value="F:methyl-CpG binding"/>
    <property type="evidence" value="ECO:0007669"/>
    <property type="project" value="TreeGrafter"/>
</dbReference>
<dbReference type="Pfam" id="PF02008">
    <property type="entry name" value="zf-CXXC"/>
    <property type="match status" value="1"/>
</dbReference>
<dbReference type="GO" id="GO:0005634">
    <property type="term" value="C:nucleus"/>
    <property type="evidence" value="ECO:0007669"/>
    <property type="project" value="TreeGrafter"/>
</dbReference>
<keyword evidence="6" id="KW-0238">DNA-binding</keyword>
<dbReference type="EMBL" id="CVRI01000075">
    <property type="protein sequence ID" value="CRL08358.1"/>
    <property type="molecule type" value="Genomic_DNA"/>
</dbReference>
<feature type="domain" description="CXXC-type" evidence="9">
    <location>
        <begin position="281"/>
        <end position="321"/>
    </location>
</feature>